<feature type="domain" description="Acyl-CoA oxidase C-terminal" evidence="13">
    <location>
        <begin position="529"/>
        <end position="714"/>
    </location>
</feature>
<dbReference type="OrthoDB" id="538336at2759"/>
<evidence type="ECO:0000256" key="4">
    <source>
        <dbReference type="ARBA" id="ARBA00022630"/>
    </source>
</evidence>
<dbReference type="GO" id="GO:0033540">
    <property type="term" value="P:fatty acid beta-oxidation using acyl-CoA oxidase"/>
    <property type="evidence" value="ECO:0007669"/>
    <property type="project" value="UniProtKB-UniPathway"/>
</dbReference>
<keyword evidence="17" id="KW-1185">Reference proteome</keyword>
<dbReference type="PANTHER" id="PTHR10909">
    <property type="entry name" value="ELECTRON TRANSPORT OXIDOREDUCTASE"/>
    <property type="match status" value="1"/>
</dbReference>
<dbReference type="Gene3D" id="1.10.540.10">
    <property type="entry name" value="Acyl-CoA dehydrogenase/oxidase, N-terminal domain"/>
    <property type="match status" value="1"/>
</dbReference>
<dbReference type="InterPro" id="IPR002655">
    <property type="entry name" value="Acyl-CoA_oxidase_C"/>
</dbReference>
<dbReference type="Pfam" id="PF22924">
    <property type="entry name" value="ACOX_C_alpha1"/>
    <property type="match status" value="1"/>
</dbReference>
<organism evidence="16 17">
    <name type="scientific">Lophium mytilinum</name>
    <dbReference type="NCBI Taxonomy" id="390894"/>
    <lineage>
        <taxon>Eukaryota</taxon>
        <taxon>Fungi</taxon>
        <taxon>Dikarya</taxon>
        <taxon>Ascomycota</taxon>
        <taxon>Pezizomycotina</taxon>
        <taxon>Dothideomycetes</taxon>
        <taxon>Pleosporomycetidae</taxon>
        <taxon>Mytilinidiales</taxon>
        <taxon>Mytilinidiaceae</taxon>
        <taxon>Lophium</taxon>
    </lineage>
</organism>
<dbReference type="InterPro" id="IPR009100">
    <property type="entry name" value="AcylCoA_DH/oxidase_NM_dom_sf"/>
</dbReference>
<feature type="domain" description="Acyl-coenzyme A oxidase N-terminal" evidence="14">
    <location>
        <begin position="47"/>
        <end position="165"/>
    </location>
</feature>
<dbReference type="Pfam" id="PF14749">
    <property type="entry name" value="Acyl-CoA_ox_N"/>
    <property type="match status" value="1"/>
</dbReference>
<evidence type="ECO:0000313" key="17">
    <source>
        <dbReference type="Proteomes" id="UP000799750"/>
    </source>
</evidence>
<feature type="active site" description="Proton acceptor" evidence="11">
    <location>
        <position position="456"/>
    </location>
</feature>
<dbReference type="SUPFAM" id="SSF56645">
    <property type="entry name" value="Acyl-CoA dehydrogenase NM domain-like"/>
    <property type="match status" value="1"/>
</dbReference>
<dbReference type="InterPro" id="IPR046373">
    <property type="entry name" value="Acyl-CoA_Oxase/DH_mid-dom_sf"/>
</dbReference>
<keyword evidence="6" id="KW-0276">Fatty acid metabolism</keyword>
<evidence type="ECO:0000256" key="6">
    <source>
        <dbReference type="ARBA" id="ARBA00022832"/>
    </source>
</evidence>
<keyword evidence="9" id="KW-0576">Peroxisome</keyword>
<evidence type="ECO:0000256" key="1">
    <source>
        <dbReference type="ARBA" id="ARBA00001974"/>
    </source>
</evidence>
<dbReference type="AlphaFoldDB" id="A0A6A6QS83"/>
<reference evidence="16" key="1">
    <citation type="journal article" date="2020" name="Stud. Mycol.">
        <title>101 Dothideomycetes genomes: a test case for predicting lifestyles and emergence of pathogens.</title>
        <authorList>
            <person name="Haridas S."/>
            <person name="Albert R."/>
            <person name="Binder M."/>
            <person name="Bloem J."/>
            <person name="Labutti K."/>
            <person name="Salamov A."/>
            <person name="Andreopoulos B."/>
            <person name="Baker S."/>
            <person name="Barry K."/>
            <person name="Bills G."/>
            <person name="Bluhm B."/>
            <person name="Cannon C."/>
            <person name="Castanera R."/>
            <person name="Culley D."/>
            <person name="Daum C."/>
            <person name="Ezra D."/>
            <person name="Gonzalez J."/>
            <person name="Henrissat B."/>
            <person name="Kuo A."/>
            <person name="Liang C."/>
            <person name="Lipzen A."/>
            <person name="Lutzoni F."/>
            <person name="Magnuson J."/>
            <person name="Mondo S."/>
            <person name="Nolan M."/>
            <person name="Ohm R."/>
            <person name="Pangilinan J."/>
            <person name="Park H.-J."/>
            <person name="Ramirez L."/>
            <person name="Alfaro M."/>
            <person name="Sun H."/>
            <person name="Tritt A."/>
            <person name="Yoshinaga Y."/>
            <person name="Zwiers L.-H."/>
            <person name="Turgeon B."/>
            <person name="Goodwin S."/>
            <person name="Spatafora J."/>
            <person name="Crous P."/>
            <person name="Grigoriev I."/>
        </authorList>
    </citation>
    <scope>NUCLEOTIDE SEQUENCE</scope>
    <source>
        <strain evidence="16">CBS 269.34</strain>
    </source>
</reference>
<dbReference type="GO" id="GO:0071949">
    <property type="term" value="F:FAD binding"/>
    <property type="evidence" value="ECO:0007669"/>
    <property type="project" value="InterPro"/>
</dbReference>
<evidence type="ECO:0000259" key="13">
    <source>
        <dbReference type="Pfam" id="PF01756"/>
    </source>
</evidence>
<evidence type="ECO:0000259" key="14">
    <source>
        <dbReference type="Pfam" id="PF14749"/>
    </source>
</evidence>
<dbReference type="GO" id="GO:0003997">
    <property type="term" value="F:acyl-CoA oxidase activity"/>
    <property type="evidence" value="ECO:0007669"/>
    <property type="project" value="InterPro"/>
</dbReference>
<comment type="subcellular location">
    <subcellularLocation>
        <location evidence="2">Peroxisome</location>
    </subcellularLocation>
</comment>
<dbReference type="InterPro" id="IPR036250">
    <property type="entry name" value="AcylCo_DH-like_C"/>
</dbReference>
<dbReference type="GO" id="GO:0055088">
    <property type="term" value="P:lipid homeostasis"/>
    <property type="evidence" value="ECO:0007669"/>
    <property type="project" value="TreeGrafter"/>
</dbReference>
<dbReference type="PIRSF" id="PIRSF000168">
    <property type="entry name" value="Acyl-CoA_oxidase"/>
    <property type="match status" value="1"/>
</dbReference>
<feature type="domain" description="Acyl-CoA oxidase C-alpha1" evidence="15">
    <location>
        <begin position="308"/>
        <end position="470"/>
    </location>
</feature>
<proteinExistence type="inferred from homology"/>
<dbReference type="GO" id="GO:0005504">
    <property type="term" value="F:fatty acid binding"/>
    <property type="evidence" value="ECO:0007669"/>
    <property type="project" value="TreeGrafter"/>
</dbReference>
<feature type="binding site" evidence="12">
    <location>
        <position position="211"/>
    </location>
    <ligand>
        <name>FAD</name>
        <dbReference type="ChEBI" id="CHEBI:57692"/>
    </ligand>
</feature>
<dbReference type="PANTHER" id="PTHR10909:SF250">
    <property type="entry name" value="PEROXISOMAL ACYL-COENZYME A OXIDASE 1"/>
    <property type="match status" value="1"/>
</dbReference>
<evidence type="ECO:0000256" key="8">
    <source>
        <dbReference type="ARBA" id="ARBA00023098"/>
    </source>
</evidence>
<dbReference type="FunFam" id="2.40.110.10:FF:000003">
    <property type="entry name" value="Acyl-coenzyme A oxidase"/>
    <property type="match status" value="1"/>
</dbReference>
<evidence type="ECO:0000259" key="15">
    <source>
        <dbReference type="Pfam" id="PF22924"/>
    </source>
</evidence>
<comment type="similarity">
    <text evidence="3 10">Belongs to the acyl-CoA oxidase family.</text>
</comment>
<dbReference type="Pfam" id="PF01756">
    <property type="entry name" value="ACOX"/>
    <property type="match status" value="1"/>
</dbReference>
<protein>
    <recommendedName>
        <fullName evidence="10">Acyl-coenzyme A oxidase</fullName>
    </recommendedName>
</protein>
<dbReference type="Gene3D" id="1.20.140.10">
    <property type="entry name" value="Butyryl-CoA Dehydrogenase, subunit A, domain 3"/>
    <property type="match status" value="2"/>
</dbReference>
<evidence type="ECO:0000256" key="3">
    <source>
        <dbReference type="ARBA" id="ARBA00006288"/>
    </source>
</evidence>
<keyword evidence="5 10" id="KW-0274">FAD</keyword>
<evidence type="ECO:0000256" key="7">
    <source>
        <dbReference type="ARBA" id="ARBA00023002"/>
    </source>
</evidence>
<name>A0A6A6QS83_9PEZI</name>
<dbReference type="UniPathway" id="UPA00661"/>
<keyword evidence="8" id="KW-0443">Lipid metabolism</keyword>
<evidence type="ECO:0000256" key="11">
    <source>
        <dbReference type="PIRSR" id="PIRSR000168-1"/>
    </source>
</evidence>
<dbReference type="FunFam" id="1.20.140.10:FF:000013">
    <property type="entry name" value="Acyl-coenzyme A oxidase"/>
    <property type="match status" value="1"/>
</dbReference>
<evidence type="ECO:0000256" key="12">
    <source>
        <dbReference type="PIRSR" id="PIRSR000168-2"/>
    </source>
</evidence>
<keyword evidence="4 10" id="KW-0285">Flavoprotein</keyword>
<evidence type="ECO:0000256" key="9">
    <source>
        <dbReference type="ARBA" id="ARBA00023140"/>
    </source>
</evidence>
<dbReference type="Gene3D" id="2.40.110.10">
    <property type="entry name" value="Butyryl-CoA Dehydrogenase, subunit A, domain 2"/>
    <property type="match status" value="1"/>
</dbReference>
<evidence type="ECO:0000313" key="16">
    <source>
        <dbReference type="EMBL" id="KAF2494999.1"/>
    </source>
</evidence>
<dbReference type="EMBL" id="MU004190">
    <property type="protein sequence ID" value="KAF2494999.1"/>
    <property type="molecule type" value="Genomic_DNA"/>
</dbReference>
<dbReference type="SUPFAM" id="SSF47203">
    <property type="entry name" value="Acyl-CoA dehydrogenase C-terminal domain-like"/>
    <property type="match status" value="2"/>
</dbReference>
<evidence type="ECO:0000256" key="5">
    <source>
        <dbReference type="ARBA" id="ARBA00022827"/>
    </source>
</evidence>
<evidence type="ECO:0000256" key="2">
    <source>
        <dbReference type="ARBA" id="ARBA00004275"/>
    </source>
</evidence>
<dbReference type="InterPro" id="IPR055060">
    <property type="entry name" value="ACOX_C_alpha1"/>
</dbReference>
<dbReference type="Proteomes" id="UP000799750">
    <property type="component" value="Unassembled WGS sequence"/>
</dbReference>
<dbReference type="InterPro" id="IPR012258">
    <property type="entry name" value="Acyl-CoA_oxidase"/>
</dbReference>
<dbReference type="InterPro" id="IPR029320">
    <property type="entry name" value="Acyl-CoA_ox_N"/>
</dbReference>
<feature type="binding site" evidence="12">
    <location>
        <position position="172"/>
    </location>
    <ligand>
        <name>FAD</name>
        <dbReference type="ChEBI" id="CHEBI:57692"/>
    </ligand>
</feature>
<sequence length="719" mass="79554">MEIVSPKFDGRSPSRIMNLPERHLVNTPSNKQTIMMDEARKATSFHSYELTCLIHGGADIVEQRRAAFNRVERRTGTLDTSKLPRSYGNMDREQAYDEGLEWGKAAFEDGITNKHTIFHNITPRYVLSNASPFGLTTVMFIPTLRLQGTAEQRAKWLPLAESGKINGAYCQTELGHGSFVRGIETTATLDTETEEFVIHSPTLSSTKFWPGAIGFSCTHSIVVARLIIRNKDHGPHLFMVQFRSLSDGLPLPGIDLGDIGLKMSYNGTCNGYATFKSVRIPRSDMLMGNASVSPEGEYKKSPHAKLSYATLVYVRTVIVRAVAFQLAQAITIATRYSIVREQGLGPNGLATTESALVDYKSQYYRLLTLTSKSYAILFASRTCDAEYATLRTQQDTGNHGGLPYNHTLAAGLKAWATQTASDGAEDARKCCGGQGYLMTSGLPEIVASVTATATFEGENYVLWQQVGRYLFKLIDTLVEGKSIDPKLKYVADGWALFSWTSPLATWRASDDCVHVIHEPCSARGEQFLDPNVQLSIYRHRALRLIFGAYTALRSSSLPPAEAWNEHMMNIISAARAHIEFVVLQEFISHTSALPSSSMKTVLVNLRSLFALSTITNPASINAISFVEDGYLSLSQLSTIRDLVNSLLDKLKPEIVALTDAWDFTDASLCSAIGMKDGNAYETLMNWTRQIPMNVKAKKDGGVYKSGWDEWIDPVLRARL</sequence>
<dbReference type="InterPro" id="IPR037069">
    <property type="entry name" value="AcylCoA_DH/ox_N_sf"/>
</dbReference>
<dbReference type="GO" id="GO:0005777">
    <property type="term" value="C:peroxisome"/>
    <property type="evidence" value="ECO:0007669"/>
    <property type="project" value="UniProtKB-SubCell"/>
</dbReference>
<comment type="cofactor">
    <cofactor evidence="1">
        <name>FAD</name>
        <dbReference type="ChEBI" id="CHEBI:57692"/>
    </cofactor>
</comment>
<evidence type="ECO:0000256" key="10">
    <source>
        <dbReference type="PIRNR" id="PIRNR000168"/>
    </source>
</evidence>
<accession>A0A6A6QS83</accession>
<keyword evidence="7" id="KW-0560">Oxidoreductase</keyword>
<gene>
    <name evidence="16" type="ORF">BU16DRAFT_51894</name>
</gene>